<evidence type="ECO:0000256" key="1">
    <source>
        <dbReference type="SAM" id="MobiDB-lite"/>
    </source>
</evidence>
<feature type="domain" description="PAS" evidence="2">
    <location>
        <begin position="12"/>
        <end position="63"/>
    </location>
</feature>
<evidence type="ECO:0000313" key="4">
    <source>
        <dbReference type="Proteomes" id="UP000580654"/>
    </source>
</evidence>
<dbReference type="InterPro" id="IPR000014">
    <property type="entry name" value="PAS"/>
</dbReference>
<protein>
    <submittedName>
        <fullName evidence="3">PAS domain S-box-containing protein</fullName>
    </submittedName>
</protein>
<accession>A0A840YJQ6</accession>
<dbReference type="EMBL" id="JACIJD010000013">
    <property type="protein sequence ID" value="MBB5694992.1"/>
    <property type="molecule type" value="Genomic_DNA"/>
</dbReference>
<proteinExistence type="predicted"/>
<dbReference type="Proteomes" id="UP000580654">
    <property type="component" value="Unassembled WGS sequence"/>
</dbReference>
<dbReference type="AlphaFoldDB" id="A0A840YJQ6"/>
<organism evidence="3 4">
    <name type="scientific">Muricoccus pecuniae</name>
    <dbReference type="NCBI Taxonomy" id="693023"/>
    <lineage>
        <taxon>Bacteria</taxon>
        <taxon>Pseudomonadati</taxon>
        <taxon>Pseudomonadota</taxon>
        <taxon>Alphaproteobacteria</taxon>
        <taxon>Acetobacterales</taxon>
        <taxon>Roseomonadaceae</taxon>
        <taxon>Muricoccus</taxon>
    </lineage>
</organism>
<sequence length="141" mass="15721">MLNQPFGQALADESGRFTQVDRTLCEMLGFEMRALLQRSIHDITHPDDWPSNQPLLERLLAHDEPFTIVKRYLRADGTAVWVQNYVSVLRDAEGRRAISALIRPVLPPAGARVPHRKGGAAELPAPAGQASKPRHSGRFLH</sequence>
<reference evidence="3 4" key="1">
    <citation type="submission" date="2020-08" db="EMBL/GenBank/DDBJ databases">
        <title>Genomic Encyclopedia of Type Strains, Phase IV (KMG-IV): sequencing the most valuable type-strain genomes for metagenomic binning, comparative biology and taxonomic classification.</title>
        <authorList>
            <person name="Goeker M."/>
        </authorList>
    </citation>
    <scope>NUCLEOTIDE SEQUENCE [LARGE SCALE GENOMIC DNA]</scope>
    <source>
        <strain evidence="3 4">DSM 25622</strain>
    </source>
</reference>
<keyword evidence="4" id="KW-1185">Reference proteome</keyword>
<dbReference type="PROSITE" id="PS50112">
    <property type="entry name" value="PAS"/>
    <property type="match status" value="1"/>
</dbReference>
<feature type="region of interest" description="Disordered" evidence="1">
    <location>
        <begin position="111"/>
        <end position="141"/>
    </location>
</feature>
<evidence type="ECO:0000259" key="2">
    <source>
        <dbReference type="PROSITE" id="PS50112"/>
    </source>
</evidence>
<name>A0A840YJQ6_9PROT</name>
<dbReference type="InterPro" id="IPR013655">
    <property type="entry name" value="PAS_fold_3"/>
</dbReference>
<gene>
    <name evidence="3" type="ORF">FHS87_003045</name>
</gene>
<dbReference type="CDD" id="cd00130">
    <property type="entry name" value="PAS"/>
    <property type="match status" value="1"/>
</dbReference>
<dbReference type="RefSeq" id="WP_184520014.1">
    <property type="nucleotide sequence ID" value="NZ_JACIJD010000013.1"/>
</dbReference>
<dbReference type="InterPro" id="IPR035965">
    <property type="entry name" value="PAS-like_dom_sf"/>
</dbReference>
<dbReference type="NCBIfam" id="TIGR00229">
    <property type="entry name" value="sensory_box"/>
    <property type="match status" value="1"/>
</dbReference>
<dbReference type="SUPFAM" id="SSF55785">
    <property type="entry name" value="PYP-like sensor domain (PAS domain)"/>
    <property type="match status" value="1"/>
</dbReference>
<evidence type="ECO:0000313" key="3">
    <source>
        <dbReference type="EMBL" id="MBB5694992.1"/>
    </source>
</evidence>
<dbReference type="Gene3D" id="3.30.450.20">
    <property type="entry name" value="PAS domain"/>
    <property type="match status" value="1"/>
</dbReference>
<comment type="caution">
    <text evidence="3">The sequence shown here is derived from an EMBL/GenBank/DDBJ whole genome shotgun (WGS) entry which is preliminary data.</text>
</comment>
<feature type="compositionally biased region" description="Basic residues" evidence="1">
    <location>
        <begin position="132"/>
        <end position="141"/>
    </location>
</feature>
<dbReference type="Pfam" id="PF08447">
    <property type="entry name" value="PAS_3"/>
    <property type="match status" value="1"/>
</dbReference>